<dbReference type="InterPro" id="IPR011701">
    <property type="entry name" value="MFS"/>
</dbReference>
<keyword evidence="2 4" id="KW-1133">Transmembrane helix</keyword>
<feature type="transmembrane region" description="Helical" evidence="4">
    <location>
        <begin position="405"/>
        <end position="433"/>
    </location>
</feature>
<feature type="transmembrane region" description="Helical" evidence="4">
    <location>
        <begin position="193"/>
        <end position="215"/>
    </location>
</feature>
<feature type="transmembrane region" description="Helical" evidence="4">
    <location>
        <begin position="107"/>
        <end position="126"/>
    </location>
</feature>
<reference evidence="5" key="1">
    <citation type="submission" date="2022-04" db="EMBL/GenBank/DDBJ databases">
        <title>Lysobacter sp. CAU 1642 isolated from sea sand.</title>
        <authorList>
            <person name="Kim W."/>
        </authorList>
    </citation>
    <scope>NUCLEOTIDE SEQUENCE</scope>
    <source>
        <strain evidence="5">CAU 1642</strain>
    </source>
</reference>
<sequence>MDFPSTVTARLGRLRSALRDSPPLLWAFGYFFCLLSGYYVLRPVREAMAASADVRAVFPPSMIDYFAGQGIAIGDFVLQVLFTCTFLIMLLLQPVYGALVSRYPRRVFLPVVYAFFIFTLLGFHLLFDSGVPGRGMAFFLWIAVFNLFAVAVFWSFMADVFSTAEARAYYGYIGAAGTVGAFCGPILTRLLVARIGIADLMLVAACLLALCVVCLMRLRRWAQAREEARGQRDKETPMGGDVLAGLKLIWREPLLRWMAAVLVTGVGVGTLLYNEQVALVRRFYPDPRDATAYFANIDLAINALTLTVQLFVTRWLLSRHGLAPALLIPPLAVFIGYALLAANPLPLLLAAVQVATRSGEFCLHKPARESIYTQVPREWRYKAGAAIDTVIYRGADLGFAWLHKLFSAFGSSAVFLAGMCLSLAFGVCGYGLWRAQRRLPRDLASR</sequence>
<comment type="caution">
    <text evidence="5">The sequence shown here is derived from an EMBL/GenBank/DDBJ whole genome shotgun (WGS) entry which is preliminary data.</text>
</comment>
<evidence type="ECO:0000256" key="2">
    <source>
        <dbReference type="ARBA" id="ARBA00022989"/>
    </source>
</evidence>
<dbReference type="InterPro" id="IPR036259">
    <property type="entry name" value="MFS_trans_sf"/>
</dbReference>
<keyword evidence="3 4" id="KW-0472">Membrane</keyword>
<feature type="transmembrane region" description="Helical" evidence="4">
    <location>
        <begin position="254"/>
        <end position="273"/>
    </location>
</feature>
<dbReference type="RefSeq" id="WP_248204130.1">
    <property type="nucleotide sequence ID" value="NZ_JALNMH010000001.1"/>
</dbReference>
<protein>
    <submittedName>
        <fullName evidence="5">MFS transporter</fullName>
    </submittedName>
</protein>
<feature type="transmembrane region" description="Helical" evidence="4">
    <location>
        <begin position="23"/>
        <end position="41"/>
    </location>
</feature>
<gene>
    <name evidence="5" type="ORF">M0G41_00510</name>
</gene>
<keyword evidence="1 4" id="KW-0812">Transmembrane</keyword>
<evidence type="ECO:0000256" key="1">
    <source>
        <dbReference type="ARBA" id="ARBA00022692"/>
    </source>
</evidence>
<feature type="transmembrane region" description="Helical" evidence="4">
    <location>
        <begin position="324"/>
        <end position="342"/>
    </location>
</feature>
<evidence type="ECO:0000313" key="6">
    <source>
        <dbReference type="Proteomes" id="UP001431449"/>
    </source>
</evidence>
<dbReference type="Gene3D" id="1.20.1250.20">
    <property type="entry name" value="MFS general substrate transporter like domains"/>
    <property type="match status" value="1"/>
</dbReference>
<feature type="transmembrane region" description="Helical" evidence="4">
    <location>
        <begin position="293"/>
        <end position="312"/>
    </location>
</feature>
<keyword evidence="6" id="KW-1185">Reference proteome</keyword>
<dbReference type="PANTHER" id="PTHR43596:SF1">
    <property type="entry name" value="ADP,ATP CARRIER PROTEIN"/>
    <property type="match status" value="1"/>
</dbReference>
<feature type="transmembrane region" description="Helical" evidence="4">
    <location>
        <begin position="76"/>
        <end position="100"/>
    </location>
</feature>
<dbReference type="Proteomes" id="UP001431449">
    <property type="component" value="Unassembled WGS sequence"/>
</dbReference>
<dbReference type="PANTHER" id="PTHR43596">
    <property type="entry name" value="ADP,ATP CARRIER PROTEIN"/>
    <property type="match status" value="1"/>
</dbReference>
<evidence type="ECO:0000256" key="4">
    <source>
        <dbReference type="SAM" id="Phobius"/>
    </source>
</evidence>
<feature type="transmembrane region" description="Helical" evidence="4">
    <location>
        <begin position="169"/>
        <end position="187"/>
    </location>
</feature>
<proteinExistence type="predicted"/>
<evidence type="ECO:0000256" key="3">
    <source>
        <dbReference type="ARBA" id="ARBA00023136"/>
    </source>
</evidence>
<accession>A0ABT0GC79</accession>
<name>A0ABT0GC79_9GAMM</name>
<feature type="transmembrane region" description="Helical" evidence="4">
    <location>
        <begin position="138"/>
        <end position="157"/>
    </location>
</feature>
<organism evidence="5 6">
    <name type="scientific">Pseudomarimonas salicorniae</name>
    <dbReference type="NCBI Taxonomy" id="2933270"/>
    <lineage>
        <taxon>Bacteria</taxon>
        <taxon>Pseudomonadati</taxon>
        <taxon>Pseudomonadota</taxon>
        <taxon>Gammaproteobacteria</taxon>
        <taxon>Lysobacterales</taxon>
        <taxon>Lysobacteraceae</taxon>
        <taxon>Pseudomarimonas</taxon>
    </lineage>
</organism>
<dbReference type="EMBL" id="JALNMH010000001">
    <property type="protein sequence ID" value="MCK7592146.1"/>
    <property type="molecule type" value="Genomic_DNA"/>
</dbReference>
<dbReference type="Pfam" id="PF07690">
    <property type="entry name" value="MFS_1"/>
    <property type="match status" value="1"/>
</dbReference>
<evidence type="ECO:0000313" key="5">
    <source>
        <dbReference type="EMBL" id="MCK7592146.1"/>
    </source>
</evidence>
<dbReference type="SUPFAM" id="SSF103473">
    <property type="entry name" value="MFS general substrate transporter"/>
    <property type="match status" value="1"/>
</dbReference>